<gene>
    <name evidence="2" type="ORF">SH1V18_19810</name>
</gene>
<feature type="signal peptide" evidence="1">
    <location>
        <begin position="1"/>
        <end position="29"/>
    </location>
</feature>
<dbReference type="Proteomes" id="UP001144256">
    <property type="component" value="Unassembled WGS sequence"/>
</dbReference>
<evidence type="ECO:0000313" key="2">
    <source>
        <dbReference type="EMBL" id="GKX29501.1"/>
    </source>
</evidence>
<evidence type="ECO:0000256" key="1">
    <source>
        <dbReference type="SAM" id="SignalP"/>
    </source>
</evidence>
<dbReference type="PANTHER" id="PTHR40590:SF1">
    <property type="entry name" value="CYTOPLASMIC PROTEIN"/>
    <property type="match status" value="1"/>
</dbReference>
<dbReference type="RefSeq" id="WP_281815016.1">
    <property type="nucleotide sequence ID" value="NZ_BRLB01000004.1"/>
</dbReference>
<feature type="chain" id="PRO_5040886635" evidence="1">
    <location>
        <begin position="30"/>
        <end position="488"/>
    </location>
</feature>
<keyword evidence="3" id="KW-1185">Reference proteome</keyword>
<dbReference type="CDD" id="cd14789">
    <property type="entry name" value="Tiki"/>
    <property type="match status" value="1"/>
</dbReference>
<accession>A0A9W5YBL7</accession>
<dbReference type="PANTHER" id="PTHR40590">
    <property type="entry name" value="CYTOPLASMIC PROTEIN-RELATED"/>
    <property type="match status" value="1"/>
</dbReference>
<dbReference type="AlphaFoldDB" id="A0A9W5YBL7"/>
<evidence type="ECO:0000313" key="3">
    <source>
        <dbReference type="Proteomes" id="UP001144256"/>
    </source>
</evidence>
<reference evidence="2" key="1">
    <citation type="submission" date="2022-06" db="EMBL/GenBank/DDBJ databases">
        <title>Vallitalea longa sp. nov., an anaerobic bacterium isolated from marine sediment.</title>
        <authorList>
            <person name="Hirano S."/>
            <person name="Terahara T."/>
            <person name="Mori K."/>
            <person name="Hamada M."/>
            <person name="Matsumoto R."/>
            <person name="Kobayashi T."/>
        </authorList>
    </citation>
    <scope>NUCLEOTIDE SEQUENCE</scope>
    <source>
        <strain evidence="2">SH18-1</strain>
    </source>
</reference>
<dbReference type="InterPro" id="IPR047111">
    <property type="entry name" value="YbaP-like"/>
</dbReference>
<dbReference type="Pfam" id="PF01963">
    <property type="entry name" value="TraB_PrgY_gumN"/>
    <property type="match status" value="1"/>
</dbReference>
<sequence length="488" mass="55289">MKQIVKKLTILCMALVLCLSTLNLQVAYANEEPVNQPELPSTWALEDVQMLSIYDIIDLSMFADYKASVTTRELYTVGIRLYEKISGKTVINEDISIDDTLIKATYNVFNVSLQQSDLDFITTRKNVVDVLYGVIKKSAPTFEYDYDYTVDYEDITPTNNGDSIKYLVSNKLLNGVNDKRLELNDSCTKEQLFALTSRTYYYVIQKLDKAAKGVFWKVEGEKSTVYLLGSIHLADSTLYPMNDDILDAFDSSDALSVEVDMFDKEGLAYMQENMVYQDGTTIDQVLSEETYKLYVDKMESFGVTKEQYDVLKPWEAAFLIQNSEAAKSSIEAGLGVDVYLMSKALNNKPIIEIEGYKFQTDLLNSFDNEIQEAFLFSSLTSPANEADDNSDVEVVDNVAILTNMLTAWKSGDIEGLEKCIGFDENNVDEFNKKFLVERNEHMYENVLNYLNDEEGKTYFVVVGAGHMVTNSGIVKKLEDKGYEVEQIK</sequence>
<dbReference type="InterPro" id="IPR002816">
    <property type="entry name" value="TraB/PrgY/GumN_fam"/>
</dbReference>
<proteinExistence type="predicted"/>
<name>A0A9W5YBL7_9FIRM</name>
<dbReference type="EMBL" id="BRLB01000004">
    <property type="protein sequence ID" value="GKX29501.1"/>
    <property type="molecule type" value="Genomic_DNA"/>
</dbReference>
<comment type="caution">
    <text evidence="2">The sequence shown here is derived from an EMBL/GenBank/DDBJ whole genome shotgun (WGS) entry which is preliminary data.</text>
</comment>
<keyword evidence="1" id="KW-0732">Signal</keyword>
<protein>
    <submittedName>
        <fullName evidence="2">Uncharacterized protein</fullName>
    </submittedName>
</protein>
<organism evidence="2 3">
    <name type="scientific">Vallitalea longa</name>
    <dbReference type="NCBI Taxonomy" id="2936439"/>
    <lineage>
        <taxon>Bacteria</taxon>
        <taxon>Bacillati</taxon>
        <taxon>Bacillota</taxon>
        <taxon>Clostridia</taxon>
        <taxon>Lachnospirales</taxon>
        <taxon>Vallitaleaceae</taxon>
        <taxon>Vallitalea</taxon>
    </lineage>
</organism>